<evidence type="ECO:0000256" key="3">
    <source>
        <dbReference type="SAM" id="MobiDB-lite"/>
    </source>
</evidence>
<keyword evidence="4" id="KW-0472">Membrane</keyword>
<name>A0A367KSL3_RHIST</name>
<keyword evidence="4" id="KW-0812">Transmembrane</keyword>
<evidence type="ECO:0000256" key="1">
    <source>
        <dbReference type="ARBA" id="ARBA00022443"/>
    </source>
</evidence>
<dbReference type="InterPro" id="IPR001452">
    <property type="entry name" value="SH3_domain"/>
</dbReference>
<dbReference type="Gene3D" id="2.30.30.40">
    <property type="entry name" value="SH3 Domains"/>
    <property type="match status" value="1"/>
</dbReference>
<organism evidence="7 8">
    <name type="scientific">Rhizopus stolonifer</name>
    <name type="common">Rhizopus nigricans</name>
    <dbReference type="NCBI Taxonomy" id="4846"/>
    <lineage>
        <taxon>Eukaryota</taxon>
        <taxon>Fungi</taxon>
        <taxon>Fungi incertae sedis</taxon>
        <taxon>Mucoromycota</taxon>
        <taxon>Mucoromycotina</taxon>
        <taxon>Mucoromycetes</taxon>
        <taxon>Mucorales</taxon>
        <taxon>Mucorineae</taxon>
        <taxon>Rhizopodaceae</taxon>
        <taxon>Rhizopus</taxon>
    </lineage>
</organism>
<dbReference type="InterPro" id="IPR036028">
    <property type="entry name" value="SH3-like_dom_sf"/>
</dbReference>
<comment type="caution">
    <text evidence="7">The sequence shown here is derived from an EMBL/GenBank/DDBJ whole genome shotgun (WGS) entry which is preliminary data.</text>
</comment>
<proteinExistence type="predicted"/>
<feature type="chain" id="PRO_5016685973" description="SH3 domain-containing protein" evidence="5">
    <location>
        <begin position="18"/>
        <end position="1513"/>
    </location>
</feature>
<evidence type="ECO:0000259" key="6">
    <source>
        <dbReference type="PROSITE" id="PS50002"/>
    </source>
</evidence>
<keyword evidence="5" id="KW-0732">Signal</keyword>
<reference evidence="7 8" key="1">
    <citation type="journal article" date="2018" name="G3 (Bethesda)">
        <title>Phylogenetic and Phylogenomic Definition of Rhizopus Species.</title>
        <authorList>
            <person name="Gryganskyi A.P."/>
            <person name="Golan J."/>
            <person name="Dolatabadi S."/>
            <person name="Mondo S."/>
            <person name="Robb S."/>
            <person name="Idnurm A."/>
            <person name="Muszewska A."/>
            <person name="Steczkiewicz K."/>
            <person name="Masonjones S."/>
            <person name="Liao H.L."/>
            <person name="Gajdeczka M.T."/>
            <person name="Anike F."/>
            <person name="Vuek A."/>
            <person name="Anishchenko I.M."/>
            <person name="Voigt K."/>
            <person name="de Hoog G.S."/>
            <person name="Smith M.E."/>
            <person name="Heitman J."/>
            <person name="Vilgalys R."/>
            <person name="Stajich J.E."/>
        </authorList>
    </citation>
    <scope>NUCLEOTIDE SEQUENCE [LARGE SCALE GENOMIC DNA]</scope>
    <source>
        <strain evidence="7 8">LSU 92-RS-03</strain>
    </source>
</reference>
<evidence type="ECO:0000313" key="7">
    <source>
        <dbReference type="EMBL" id="RCI05181.1"/>
    </source>
</evidence>
<dbReference type="PROSITE" id="PS50002">
    <property type="entry name" value="SH3"/>
    <property type="match status" value="1"/>
</dbReference>
<evidence type="ECO:0000256" key="4">
    <source>
        <dbReference type="SAM" id="Phobius"/>
    </source>
</evidence>
<feature type="transmembrane region" description="Helical" evidence="4">
    <location>
        <begin position="1094"/>
        <end position="1120"/>
    </location>
</feature>
<dbReference type="STRING" id="4846.A0A367KSL3"/>
<protein>
    <recommendedName>
        <fullName evidence="6">SH3 domain-containing protein</fullName>
    </recommendedName>
</protein>
<gene>
    <name evidence="7" type="ORF">CU098_006455</name>
</gene>
<evidence type="ECO:0000256" key="2">
    <source>
        <dbReference type="PROSITE-ProRule" id="PRU00192"/>
    </source>
</evidence>
<dbReference type="Pfam" id="PF12768">
    <property type="entry name" value="Rax2"/>
    <property type="match status" value="2"/>
</dbReference>
<dbReference type="OrthoDB" id="2503993at2759"/>
<dbReference type="EMBL" id="PJQM01000460">
    <property type="protein sequence ID" value="RCI05181.1"/>
    <property type="molecule type" value="Genomic_DNA"/>
</dbReference>
<keyword evidence="4" id="KW-1133">Transmembrane helix</keyword>
<dbReference type="Proteomes" id="UP000253551">
    <property type="component" value="Unassembled WGS sequence"/>
</dbReference>
<dbReference type="SUPFAM" id="SSF117281">
    <property type="entry name" value="Kelch motif"/>
    <property type="match status" value="1"/>
</dbReference>
<accession>A0A367KSL3</accession>
<feature type="signal peptide" evidence="5">
    <location>
        <begin position="1"/>
        <end position="17"/>
    </location>
</feature>
<feature type="region of interest" description="Disordered" evidence="3">
    <location>
        <begin position="1386"/>
        <end position="1412"/>
    </location>
</feature>
<dbReference type="PANTHER" id="PTHR31778">
    <property type="entry name" value="BUD SITE SELECTION PROTEIN RAX2"/>
    <property type="match status" value="1"/>
</dbReference>
<dbReference type="Pfam" id="PF00018">
    <property type="entry name" value="SH3_1"/>
    <property type="match status" value="1"/>
</dbReference>
<dbReference type="PANTHER" id="PTHR31778:SF2">
    <property type="entry name" value="BUD SITE SELECTION PROTEIN RAX2"/>
    <property type="match status" value="1"/>
</dbReference>
<feature type="region of interest" description="Disordered" evidence="3">
    <location>
        <begin position="1244"/>
        <end position="1263"/>
    </location>
</feature>
<keyword evidence="1 2" id="KW-0728">SH3 domain</keyword>
<evidence type="ECO:0000256" key="5">
    <source>
        <dbReference type="SAM" id="SignalP"/>
    </source>
</evidence>
<dbReference type="InterPro" id="IPR048265">
    <property type="entry name" value="Rax2-like_third"/>
</dbReference>
<dbReference type="SUPFAM" id="SSF50044">
    <property type="entry name" value="SH3-domain"/>
    <property type="match status" value="1"/>
</dbReference>
<dbReference type="GO" id="GO:1902929">
    <property type="term" value="C:plasma membrane of growing cell tip"/>
    <property type="evidence" value="ECO:0007669"/>
    <property type="project" value="TreeGrafter"/>
</dbReference>
<dbReference type="InterPro" id="IPR024982">
    <property type="entry name" value="Rax2-like_C"/>
</dbReference>
<dbReference type="InterPro" id="IPR015915">
    <property type="entry name" value="Kelch-typ_b-propeller"/>
</dbReference>
<keyword evidence="8" id="KW-1185">Reference proteome</keyword>
<sequence>MLGLLLLLGVILHTTLASYVTHPNINIDLLGISGSYDGISLYTDTSQLTQIPYSTSSVISFSKDTLFQLLASSNINGTIHDTCILYNVIYFAGNFSSINGISANHIAALDLSSGQFNSLVQGLDGPVNSVYCDPVTKFVYVGGSFTAPVNTDSIYSASLAQFGGGVAIWNRTGWTNVPWKGVNGEINTIIRHNDSMLFAGLFDTTTDGQAEYSPASLMIKLPSTGGSATNTASSSSTPSSIICADTKNTSAWILTDGQKGTWQTTFNYYSVNPSLIRIGNSKANNYQTKEFGVRASGSQNYFQMSYLDHSTNQTQICTNNCTLSNDTTLDFQDYRILNTTLTFGIAIDIFSWYGSGGGLSSVSVFQSDTENENSPCVSNSNTPRVETVGNWTQVSNQGSSYLYSSSSNNASITFYPTIAESGTYEVYLYTPECTGTCTNPVDVDIQIATSVSQSQTVFVASNTSAVSGVLLYTGYFDLTSDHQPTLQIKAAHNVTAIGSIAAHAFQFVKESSNNELKSIIQYNTTTQKIDANSLPWSALSDNLPGKSVVYDIKPYLNDLYIAGSFTGTDQSKSNYSNIVQFDGSTKQLKSLTSGGTNGIIKSLAIATQTGEIFAAGNFSALASGSTQVFSVARYNTKQATWNTLDRGINGLAYTVHLISNQILVSGDFTKLSNTNATFGNGWWDITNQKWAQDSPFLSGIVYSTLEYNSTTYFSGSIQNAQKYRSYGSSFISQSKLSQLPFYPTNNHPVVSAGVLYNNSTSILGGQFTLDGDIQNIAIYRDGAWSGVKGSEWEGEIHAMAVHHDMLYVGGQFSGSGTSGFAGFDLKNGSLRLAPVVKGSDGDTANINVILSTGSDDQIIIGGNFSSIGNFSCAVVCVLGTTDYQWTALGSGLSGEVTDIEYIDDKLVVTGNMTLNNSPITIAEYDFNEKVWGPFATANLPGPSIALTYDNITKSTYISGQNSINDTTYLRVWNGQQFNPIDNGLGLGSIISKMYSLPVKDDNTQNALLATGFINLGSMGNVSAAFFDGQSWIPYLVASSSPSSSLKDSSSLLSGLFYFSLPHVASVIKRKYIHENKQFNQKFNIVSVDYLSTSIVILVSIAISLGIVSAIVLVTMSIIYVKKRSQSKTDPQSDPDAYYGKAPRTAESLLAALKDGGEDKNNYSAEKLDTLEPEAHIYSMSKAISTDYLSEPNTLNTSRGTPLSPAPVHSVYHMSTNSFYNPLPPISSGRPESFVRPFSEMQRDSMVSSLSTRDTTSADRRSSYNPFRSSSALNLDGIPPAALAVNTAANISNSSTLNNSPASNEAIQYGYANASLPPPPRAAAPMVSEPLPKIDTARSPTMDIHFNSGHSPILSPTFATGPREESSSTPVHDFLGMAIPTSRLNVAPSTAAEGRASSKRMVEQYLSSRKTQDRKSRYNNDFLSMMEQAVENNSQTDKATKEKPHLYYAKFVFDAREQGEMGFEKSDAIIVTDTSDDIWWTGYKTDKENGSIIRGVFPGNYVEKATDLRYLTHV</sequence>
<dbReference type="Pfam" id="PF20843">
    <property type="entry name" value="Rax2_3"/>
    <property type="match status" value="1"/>
</dbReference>
<dbReference type="SMART" id="SM00326">
    <property type="entry name" value="SH3"/>
    <property type="match status" value="1"/>
</dbReference>
<feature type="compositionally biased region" description="Polar residues" evidence="3">
    <location>
        <begin position="1244"/>
        <end position="1254"/>
    </location>
</feature>
<feature type="domain" description="SH3" evidence="6">
    <location>
        <begin position="1441"/>
        <end position="1506"/>
    </location>
</feature>
<evidence type="ECO:0000313" key="8">
    <source>
        <dbReference type="Proteomes" id="UP000253551"/>
    </source>
</evidence>
<dbReference type="Pfam" id="PF20842">
    <property type="entry name" value="Rax2_2"/>
    <property type="match status" value="1"/>
</dbReference>
<dbReference type="InterPro" id="IPR048266">
    <property type="entry name" value="Rax2-like_second"/>
</dbReference>